<organism evidence="4 5">
    <name type="scientific">Musa acuminata subsp. malaccensis</name>
    <name type="common">Wild banana</name>
    <name type="synonym">Musa malaccensis</name>
    <dbReference type="NCBI Taxonomy" id="214687"/>
    <lineage>
        <taxon>Eukaryota</taxon>
        <taxon>Viridiplantae</taxon>
        <taxon>Streptophyta</taxon>
        <taxon>Embryophyta</taxon>
        <taxon>Tracheophyta</taxon>
        <taxon>Spermatophyta</taxon>
        <taxon>Magnoliopsida</taxon>
        <taxon>Liliopsida</taxon>
        <taxon>Zingiberales</taxon>
        <taxon>Musaceae</taxon>
        <taxon>Musa</taxon>
    </lineage>
</organism>
<keyword evidence="1" id="KW-0805">Transcription regulation</keyword>
<feature type="compositionally biased region" description="Polar residues" evidence="2">
    <location>
        <begin position="200"/>
        <end position="215"/>
    </location>
</feature>
<dbReference type="InParanoid" id="A0A804JQ48"/>
<keyword evidence="1" id="KW-0238">DNA-binding</keyword>
<feature type="compositionally biased region" description="Low complexity" evidence="2">
    <location>
        <begin position="168"/>
        <end position="181"/>
    </location>
</feature>
<reference evidence="4" key="2">
    <citation type="submission" date="2021-05" db="UniProtKB">
        <authorList>
            <consortium name="EnsemblPlants"/>
        </authorList>
    </citation>
    <scope>IDENTIFICATION</scope>
    <source>
        <strain evidence="4">subsp. malaccensis</strain>
    </source>
</reference>
<evidence type="ECO:0000256" key="1">
    <source>
        <dbReference type="RuleBase" id="RU367031"/>
    </source>
</evidence>
<feature type="region of interest" description="Disordered" evidence="2">
    <location>
        <begin position="152"/>
        <end position="215"/>
    </location>
</feature>
<dbReference type="PANTHER" id="PTHR31500:SF57">
    <property type="entry name" value="AT-HOOK MOTIF NUCLEAR-LOCALIZED PROTEIN 10"/>
    <property type="match status" value="1"/>
</dbReference>
<proteinExistence type="predicted"/>
<comment type="function">
    <text evidence="1">Transcription factor that specifically binds AT-rich DNA sequences related to the nuclear matrix attachment regions (MARs).</text>
</comment>
<dbReference type="Proteomes" id="UP000012960">
    <property type="component" value="Unplaced"/>
</dbReference>
<dbReference type="SUPFAM" id="SSF117856">
    <property type="entry name" value="AF0104/ALDC/Ptd012-like"/>
    <property type="match status" value="1"/>
</dbReference>
<dbReference type="AlphaFoldDB" id="A0A804JQ48"/>
<reference evidence="3" key="1">
    <citation type="submission" date="2021-03" db="EMBL/GenBank/DDBJ databases">
        <authorList>
            <consortium name="Genoscope - CEA"/>
            <person name="William W."/>
        </authorList>
    </citation>
    <scope>NUCLEOTIDE SEQUENCE</scope>
    <source>
        <strain evidence="3">Doubled-haploid Pahang</strain>
    </source>
</reference>
<evidence type="ECO:0000313" key="3">
    <source>
        <dbReference type="EMBL" id="CAG1848651.1"/>
    </source>
</evidence>
<dbReference type="GO" id="GO:0005634">
    <property type="term" value="C:nucleus"/>
    <property type="evidence" value="ECO:0007669"/>
    <property type="project" value="UniProtKB-SubCell"/>
</dbReference>
<dbReference type="EnsemblPlants" id="Ma06_t38270.1">
    <property type="protein sequence ID" value="Ma06_p38270.1"/>
    <property type="gene ID" value="Ma06_g38270"/>
</dbReference>
<dbReference type="PANTHER" id="PTHR31500">
    <property type="entry name" value="AT-HOOK MOTIF NUCLEAR-LOCALIZED PROTEIN 9"/>
    <property type="match status" value="1"/>
</dbReference>
<sequence>MALALTPVPTAAPLLPRSGGFSHSTEATNTVTSVSADTIKKARGLPKGFGKKLQMLALGSAGVGFTPHVITVKTGEDVSSEIMDNLKSYHYRDHFYSRRVVGGQHSRTGGLSVSLAGPDGRVLGGGVAGLLTAASPVQVSIHCSLAGGKKESKQINDLDSASAPAKISPGGRSPAGSGPTSQDTLSESSCRPASPLRPGTLNNSNRQGFSNMHWK</sequence>
<keyword evidence="1" id="KW-0804">Transcription</keyword>
<comment type="domain">
    <text evidence="1">The PPC domain mediates interactions between AHL proteins.</text>
</comment>
<evidence type="ECO:0000313" key="4">
    <source>
        <dbReference type="EnsemblPlants" id="Ma06_p38270.1"/>
    </source>
</evidence>
<keyword evidence="1" id="KW-0539">Nucleus</keyword>
<feature type="compositionally biased region" description="Polar residues" evidence="2">
    <location>
        <begin position="182"/>
        <end position="191"/>
    </location>
</feature>
<name>A0A804JQ48_MUSAM</name>
<protein>
    <recommendedName>
        <fullName evidence="1">AT-hook motif nuclear-localized protein</fullName>
    </recommendedName>
</protein>
<gene>
    <name evidence="3" type="ORF">GSMUA_184460.1</name>
</gene>
<comment type="subcellular location">
    <subcellularLocation>
        <location evidence="1">Nucleus</location>
    </subcellularLocation>
</comment>
<dbReference type="GO" id="GO:0003680">
    <property type="term" value="F:minor groove of adenine-thymine-rich DNA binding"/>
    <property type="evidence" value="ECO:0007669"/>
    <property type="project" value="UniProtKB-UniRule"/>
</dbReference>
<evidence type="ECO:0000256" key="2">
    <source>
        <dbReference type="SAM" id="MobiDB-lite"/>
    </source>
</evidence>
<keyword evidence="5" id="KW-1185">Reference proteome</keyword>
<accession>A0A804JQ48</accession>
<dbReference type="EMBL" id="HG996471">
    <property type="protein sequence ID" value="CAG1848651.1"/>
    <property type="molecule type" value="Genomic_DNA"/>
</dbReference>
<dbReference type="InterPro" id="IPR039605">
    <property type="entry name" value="AHL"/>
</dbReference>
<dbReference type="Gramene" id="Ma06_t38270.1">
    <property type="protein sequence ID" value="Ma06_p38270.1"/>
    <property type="gene ID" value="Ma06_g38270"/>
</dbReference>
<evidence type="ECO:0000313" key="5">
    <source>
        <dbReference type="Proteomes" id="UP000012960"/>
    </source>
</evidence>